<gene>
    <name evidence="1" type="ORF">AVDCRST_MAG54-417</name>
</gene>
<protein>
    <submittedName>
        <fullName evidence="1">Uncharacterized protein</fullName>
    </submittedName>
</protein>
<sequence length="31" mass="3458">SDGRGSSRYKRSMAAVCTQRLLERLTTETSP</sequence>
<feature type="non-terminal residue" evidence="1">
    <location>
        <position position="1"/>
    </location>
</feature>
<reference evidence="1" key="1">
    <citation type="submission" date="2020-02" db="EMBL/GenBank/DDBJ databases">
        <authorList>
            <person name="Meier V. D."/>
        </authorList>
    </citation>
    <scope>NUCLEOTIDE SEQUENCE</scope>
    <source>
        <strain evidence="1">AVDCRST_MAG54</strain>
    </source>
</reference>
<name>A0A6J4HBK8_9PSEU</name>
<proteinExistence type="predicted"/>
<accession>A0A6J4HBK8</accession>
<dbReference type="EMBL" id="CADCTH010000059">
    <property type="protein sequence ID" value="CAA9217781.1"/>
    <property type="molecule type" value="Genomic_DNA"/>
</dbReference>
<evidence type="ECO:0000313" key="1">
    <source>
        <dbReference type="EMBL" id="CAA9217781.1"/>
    </source>
</evidence>
<dbReference type="AlphaFoldDB" id="A0A6J4HBK8"/>
<organism evidence="1">
    <name type="scientific">uncultured Actinomycetospora sp</name>
    <dbReference type="NCBI Taxonomy" id="1135996"/>
    <lineage>
        <taxon>Bacteria</taxon>
        <taxon>Bacillati</taxon>
        <taxon>Actinomycetota</taxon>
        <taxon>Actinomycetes</taxon>
        <taxon>Pseudonocardiales</taxon>
        <taxon>Pseudonocardiaceae</taxon>
        <taxon>Actinomycetospora</taxon>
        <taxon>environmental samples</taxon>
    </lineage>
</organism>